<name>W1Q2F9_ABIDE</name>
<dbReference type="EMBL" id="ACIN03000013">
    <property type="protein sequence ID" value="ESK65295.1"/>
    <property type="molecule type" value="Genomic_DNA"/>
</dbReference>
<dbReference type="AlphaFoldDB" id="W1Q2F9"/>
<dbReference type="eggNOG" id="ENOG5033MRZ">
    <property type="taxonomic scope" value="Bacteria"/>
</dbReference>
<sequence>MSGKIKIKKEKEPKATSAVFIDVDLIEQLKDIKSETGMPISKLVEMFVAYGIENHEVVEED</sequence>
<gene>
    <name evidence="1" type="ORF">GCWU000182_001456</name>
</gene>
<dbReference type="RefSeq" id="WP_023392098.1">
    <property type="nucleotide sequence ID" value="NZ_KI535340.1"/>
</dbReference>
<dbReference type="Proteomes" id="UP000019050">
    <property type="component" value="Unassembled WGS sequence"/>
</dbReference>
<dbReference type="GeneID" id="84817958"/>
<reference evidence="1" key="1">
    <citation type="submission" date="2013-06" db="EMBL/GenBank/DDBJ databases">
        <authorList>
            <person name="Weinstock G."/>
            <person name="Sodergren E."/>
            <person name="Clifton S."/>
            <person name="Fulton L."/>
            <person name="Fulton B."/>
            <person name="Courtney L."/>
            <person name="Fronick C."/>
            <person name="Harrison M."/>
            <person name="Strong C."/>
            <person name="Farmer C."/>
            <person name="Delahaunty K."/>
            <person name="Markovic C."/>
            <person name="Hall O."/>
            <person name="Minx P."/>
            <person name="Tomlinson C."/>
            <person name="Mitreva M."/>
            <person name="Nelson J."/>
            <person name="Hou S."/>
            <person name="Wollam A."/>
            <person name="Pepin K.H."/>
            <person name="Johnson M."/>
            <person name="Bhonagiri V."/>
            <person name="Nash W.E."/>
            <person name="Warren W."/>
            <person name="Chinwalla A."/>
            <person name="Mardis E.R."/>
            <person name="Wilson R.K."/>
        </authorList>
    </citation>
    <scope>NUCLEOTIDE SEQUENCE [LARGE SCALE GENOMIC DNA]</scope>
    <source>
        <strain evidence="1">ATCC 49176</strain>
    </source>
</reference>
<proteinExistence type="predicted"/>
<accession>W1Q2F9</accession>
<organism evidence="1 2">
    <name type="scientific">Abiotrophia defectiva ATCC 49176</name>
    <dbReference type="NCBI Taxonomy" id="592010"/>
    <lineage>
        <taxon>Bacteria</taxon>
        <taxon>Bacillati</taxon>
        <taxon>Bacillota</taxon>
        <taxon>Bacilli</taxon>
        <taxon>Lactobacillales</taxon>
        <taxon>Aerococcaceae</taxon>
        <taxon>Abiotrophia</taxon>
    </lineage>
</organism>
<evidence type="ECO:0000313" key="2">
    <source>
        <dbReference type="Proteomes" id="UP000019050"/>
    </source>
</evidence>
<dbReference type="HOGENOM" id="CLU_205233_0_0_9"/>
<comment type="caution">
    <text evidence="1">The sequence shown here is derived from an EMBL/GenBank/DDBJ whole genome shotgun (WGS) entry which is preliminary data.</text>
</comment>
<dbReference type="OrthoDB" id="2307626at2"/>
<dbReference type="STRING" id="592010.GCWU000182_001456"/>
<keyword evidence="2" id="KW-1185">Reference proteome</keyword>
<evidence type="ECO:0000313" key="1">
    <source>
        <dbReference type="EMBL" id="ESK65295.1"/>
    </source>
</evidence>
<protein>
    <submittedName>
        <fullName evidence="1">Uncharacterized protein</fullName>
    </submittedName>
</protein>